<dbReference type="AlphaFoldDB" id="A0A1H1S112"/>
<name>A0A1H1S112_9PSED</name>
<evidence type="ECO:0000313" key="1">
    <source>
        <dbReference type="EMBL" id="SDS41710.1"/>
    </source>
</evidence>
<accession>A0A1H1S112</accession>
<dbReference type="Pfam" id="PF05939">
    <property type="entry name" value="Phage_min_tail"/>
    <property type="match status" value="1"/>
</dbReference>
<dbReference type="EMBL" id="LT629762">
    <property type="protein sequence ID" value="SDS41710.1"/>
    <property type="molecule type" value="Genomic_DNA"/>
</dbReference>
<dbReference type="Proteomes" id="UP000198481">
    <property type="component" value="Chromosome I"/>
</dbReference>
<reference evidence="1 2" key="1">
    <citation type="submission" date="2016-10" db="EMBL/GenBank/DDBJ databases">
        <authorList>
            <person name="de Groot N.N."/>
        </authorList>
    </citation>
    <scope>NUCLEOTIDE SEQUENCE [LARGE SCALE GENOMIC DNA]</scope>
    <source>
        <strain evidence="1 2">LMG 26867</strain>
    </source>
</reference>
<dbReference type="RefSeq" id="WP_092272498.1">
    <property type="nucleotide sequence ID" value="NZ_LT629762.1"/>
</dbReference>
<evidence type="ECO:0000313" key="2">
    <source>
        <dbReference type="Proteomes" id="UP000198481"/>
    </source>
</evidence>
<protein>
    <submittedName>
        <fullName evidence="1">Phage-related protein</fullName>
    </submittedName>
</protein>
<organism evidence="1 2">
    <name type="scientific">Pseudomonas prosekii</name>
    <dbReference type="NCBI Taxonomy" id="1148509"/>
    <lineage>
        <taxon>Bacteria</taxon>
        <taxon>Pseudomonadati</taxon>
        <taxon>Pseudomonadota</taxon>
        <taxon>Gammaproteobacteria</taxon>
        <taxon>Pseudomonadales</taxon>
        <taxon>Pseudomonadaceae</taxon>
        <taxon>Pseudomonas</taxon>
    </lineage>
</organism>
<dbReference type="STRING" id="1148509.SAMN05216222_1412"/>
<proteinExistence type="predicted"/>
<dbReference type="InterPro" id="IPR010265">
    <property type="entry name" value="Phage_lambda_TipM"/>
</dbReference>
<gene>
    <name evidence="1" type="ORF">SAMN05216222_1412</name>
</gene>
<sequence>MVETFSYCAQLGTDGDVTQNVWENDFGDGYTQAGGIGINTKRQTWNMTHTGALAPGSELKGVWDFLDRHEGYKSFLWTPPGGQQGRYRCTGYKPRPLGGDMYTLTFIFKQVYNP</sequence>